<sequence length="322" mass="37452">MKKFVVYYINDLFEFLQLALVLTCRQHISRFMREWEMDPRLRPYIIRSGFYGVYCIGHITLDWGLITSLVERWRPETHIFHLPIGEMTITLQDIAVILGLRIHGLPITGTCDIDWSLLYYELLGVIPPTSKIKGSMISTRCLCHQFSHPPVDSDDTTLERYARAFILGLIGSTLFTNKKGTHIHMCYLPLLKDLTQTSMYSWDSAVLAHLYRELCRASLDGATDIIRCVTLLQLWSWKRLHLGRPYFGQPPVPPTTQHLEHDAVDDLPVEHLDQRLHDEALLDEGLLADPLEYRWRVPLSWDQNPSHVLTFYRDQLDTQTHD</sequence>
<gene>
    <name evidence="2" type="ORF">VitviT2T_000725</name>
</gene>
<dbReference type="InterPro" id="IPR044824">
    <property type="entry name" value="MAIN-like"/>
</dbReference>
<evidence type="ECO:0000313" key="2">
    <source>
        <dbReference type="EMBL" id="WJZ80847.1"/>
    </source>
</evidence>
<dbReference type="Proteomes" id="UP001227230">
    <property type="component" value="Chromosome 1"/>
</dbReference>
<reference evidence="2 3" key="1">
    <citation type="journal article" date="2023" name="Hortic Res">
        <title>The complete reference genome for grapevine (Vitis vinifera L.) genetics and breeding.</title>
        <authorList>
            <person name="Shi X."/>
            <person name="Cao S."/>
            <person name="Wang X."/>
            <person name="Huang S."/>
            <person name="Wang Y."/>
            <person name="Liu Z."/>
            <person name="Liu W."/>
            <person name="Leng X."/>
            <person name="Peng Y."/>
            <person name="Wang N."/>
            <person name="Wang Y."/>
            <person name="Ma Z."/>
            <person name="Xu X."/>
            <person name="Zhang F."/>
            <person name="Xue H."/>
            <person name="Zhong H."/>
            <person name="Wang Y."/>
            <person name="Zhang K."/>
            <person name="Velt A."/>
            <person name="Avia K."/>
            <person name="Holtgrawe D."/>
            <person name="Grimplet J."/>
            <person name="Matus J.T."/>
            <person name="Ware D."/>
            <person name="Wu X."/>
            <person name="Wang H."/>
            <person name="Liu C."/>
            <person name="Fang Y."/>
            <person name="Rustenholz C."/>
            <person name="Cheng Z."/>
            <person name="Xiao H."/>
            <person name="Zhou Y."/>
        </authorList>
    </citation>
    <scope>NUCLEOTIDE SEQUENCE [LARGE SCALE GENOMIC DNA]</scope>
    <source>
        <strain evidence="3">cv. Pinot noir / PN40024</strain>
        <tissue evidence="2">Leaf</tissue>
    </source>
</reference>
<protein>
    <recommendedName>
        <fullName evidence="1">Aminotransferase-like plant mobile domain-containing protein</fullName>
    </recommendedName>
</protein>
<dbReference type="EMBL" id="CP126648">
    <property type="protein sequence ID" value="WJZ80847.1"/>
    <property type="molecule type" value="Genomic_DNA"/>
</dbReference>
<accession>A0ABY9BDD6</accession>
<proteinExistence type="predicted"/>
<organism evidence="2 3">
    <name type="scientific">Vitis vinifera</name>
    <name type="common">Grape</name>
    <dbReference type="NCBI Taxonomy" id="29760"/>
    <lineage>
        <taxon>Eukaryota</taxon>
        <taxon>Viridiplantae</taxon>
        <taxon>Streptophyta</taxon>
        <taxon>Embryophyta</taxon>
        <taxon>Tracheophyta</taxon>
        <taxon>Spermatophyta</taxon>
        <taxon>Magnoliopsida</taxon>
        <taxon>eudicotyledons</taxon>
        <taxon>Gunneridae</taxon>
        <taxon>Pentapetalae</taxon>
        <taxon>rosids</taxon>
        <taxon>Vitales</taxon>
        <taxon>Vitaceae</taxon>
        <taxon>Viteae</taxon>
        <taxon>Vitis</taxon>
    </lineage>
</organism>
<name>A0ABY9BDD6_VITVI</name>
<dbReference type="InterPro" id="IPR019557">
    <property type="entry name" value="AminoTfrase-like_pln_mobile"/>
</dbReference>
<feature type="domain" description="Aminotransferase-like plant mobile" evidence="1">
    <location>
        <begin position="49"/>
        <end position="319"/>
    </location>
</feature>
<keyword evidence="3" id="KW-1185">Reference proteome</keyword>
<evidence type="ECO:0000259" key="1">
    <source>
        <dbReference type="Pfam" id="PF10536"/>
    </source>
</evidence>
<dbReference type="PANTHER" id="PTHR46033">
    <property type="entry name" value="PROTEIN MAIN-LIKE 2"/>
    <property type="match status" value="1"/>
</dbReference>
<evidence type="ECO:0000313" key="3">
    <source>
        <dbReference type="Proteomes" id="UP001227230"/>
    </source>
</evidence>
<dbReference type="PANTHER" id="PTHR46033:SF8">
    <property type="entry name" value="PROTEIN MAINTENANCE OF MERISTEMS-LIKE"/>
    <property type="match status" value="1"/>
</dbReference>
<dbReference type="Pfam" id="PF10536">
    <property type="entry name" value="PMD"/>
    <property type="match status" value="1"/>
</dbReference>